<sequence>MFSSLSRSVGYFGDNLFHDVIEVQYRLKNSGFPDLVVDGNCGQKTVAAISQGNARLDATVPPASDMPVSGGVRRNVRKSELNVFYNGVYVR</sequence>
<dbReference type="Proteomes" id="UP000239197">
    <property type="component" value="Chromosome"/>
</dbReference>
<gene>
    <name evidence="1" type="ORF">BV494_15990</name>
</gene>
<dbReference type="EMBL" id="CP019062">
    <property type="protein sequence ID" value="AVF36338.1"/>
    <property type="molecule type" value="Genomic_DNA"/>
</dbReference>
<proteinExistence type="predicted"/>
<accession>A0A2L1UU47</accession>
<evidence type="ECO:0008006" key="3">
    <source>
        <dbReference type="Google" id="ProtNLM"/>
    </source>
</evidence>
<evidence type="ECO:0000313" key="2">
    <source>
        <dbReference type="Proteomes" id="UP000239197"/>
    </source>
</evidence>
<protein>
    <recommendedName>
        <fullName evidence="3">Peptidoglycan binding-like domain-containing protein</fullName>
    </recommendedName>
</protein>
<keyword evidence="2" id="KW-1185">Reference proteome</keyword>
<reference evidence="2" key="1">
    <citation type="submission" date="2017-01" db="EMBL/GenBank/DDBJ databases">
        <title>Genome sequence of Rouxiella sp. ERMR1:05.</title>
        <authorList>
            <person name="Kumar R."/>
            <person name="Singh D."/>
            <person name="Kumar S."/>
        </authorList>
    </citation>
    <scope>NUCLEOTIDE SEQUENCE [LARGE SCALE GENOMIC DNA]</scope>
    <source>
        <strain evidence="2">ERMR1:05</strain>
    </source>
</reference>
<dbReference type="OrthoDB" id="932638at2"/>
<dbReference type="AlphaFoldDB" id="A0A2L1UU47"/>
<dbReference type="KEGG" id="rox:BV494_15990"/>
<name>A0A2L1UU47_9GAMM</name>
<organism evidence="1 2">
    <name type="scientific">Rahnella sikkimica</name>
    <dbReference type="NCBI Taxonomy" id="1805933"/>
    <lineage>
        <taxon>Bacteria</taxon>
        <taxon>Pseudomonadati</taxon>
        <taxon>Pseudomonadota</taxon>
        <taxon>Gammaproteobacteria</taxon>
        <taxon>Enterobacterales</taxon>
        <taxon>Yersiniaceae</taxon>
        <taxon>Rahnella</taxon>
    </lineage>
</organism>
<dbReference type="RefSeq" id="WP_104923748.1">
    <property type="nucleotide sequence ID" value="NZ_CP019062.1"/>
</dbReference>
<evidence type="ECO:0000313" key="1">
    <source>
        <dbReference type="EMBL" id="AVF36338.1"/>
    </source>
</evidence>